<dbReference type="Proteomes" id="UP000192477">
    <property type="component" value="Unassembled WGS sequence"/>
</dbReference>
<keyword evidence="2" id="KW-0472">Membrane</keyword>
<evidence type="ECO:0000313" key="5">
    <source>
        <dbReference type="Proteomes" id="UP000192477"/>
    </source>
</evidence>
<comment type="caution">
    <text evidence="4">The sequence shown here is derived from an EMBL/GenBank/DDBJ whole genome shotgun (WGS) entry which is preliminary data.</text>
</comment>
<dbReference type="EMBL" id="MJEA01000001">
    <property type="protein sequence ID" value="OQO71421.1"/>
    <property type="molecule type" value="Genomic_DNA"/>
</dbReference>
<keyword evidence="2" id="KW-0812">Transmembrane</keyword>
<evidence type="ECO:0000313" key="6">
    <source>
        <dbReference type="Proteomes" id="UP000321830"/>
    </source>
</evidence>
<gene>
    <name evidence="4" type="ORF">BH747_00895</name>
    <name evidence="3" type="ORF">EVI01_00820</name>
</gene>
<evidence type="ECO:0000313" key="3">
    <source>
        <dbReference type="EMBL" id="GEL90745.1"/>
    </source>
</evidence>
<feature type="region of interest" description="Disordered" evidence="1">
    <location>
        <begin position="54"/>
        <end position="76"/>
    </location>
</feature>
<dbReference type="Proteomes" id="UP000321830">
    <property type="component" value="Unassembled WGS sequence"/>
</dbReference>
<sequence>MENFWLKITNSSKIAQTDIFGLVTTFLSDHMFLILGGMVLIVFFMLLLSKKMTDKSPNKNFSSKTTSKQGQYKKFK</sequence>
<reference evidence="4 5" key="1">
    <citation type="journal article" date="2017" name="BMC Microbiol.">
        <title>Comparative genomics of Enterococcus spp. isolated from bovine feces.</title>
        <authorList>
            <person name="Beukers A.G."/>
            <person name="Zaheer R."/>
            <person name="Goji N."/>
            <person name="Amoako K.K."/>
            <person name="Chaves A.V."/>
            <person name="Ward M.P."/>
            <person name="McAllister T.A."/>
        </authorList>
    </citation>
    <scope>NUCLEOTIDE SEQUENCE [LARGE SCALE GENOMIC DNA]</scope>
    <source>
        <strain evidence="4 5">F1129D 143</strain>
    </source>
</reference>
<dbReference type="STRING" id="112904.BH747_00895"/>
<evidence type="ECO:0000256" key="1">
    <source>
        <dbReference type="SAM" id="MobiDB-lite"/>
    </source>
</evidence>
<feature type="compositionally biased region" description="Polar residues" evidence="1">
    <location>
        <begin position="58"/>
        <end position="70"/>
    </location>
</feature>
<dbReference type="EMBL" id="BJWF01000001">
    <property type="protein sequence ID" value="GEL90745.1"/>
    <property type="molecule type" value="Genomic_DNA"/>
</dbReference>
<dbReference type="AlphaFoldDB" id="A0A1V8YFP0"/>
<dbReference type="OrthoDB" id="9913275at2"/>
<organism evidence="4 5">
    <name type="scientific">Enterococcus villorum</name>
    <dbReference type="NCBI Taxonomy" id="112904"/>
    <lineage>
        <taxon>Bacteria</taxon>
        <taxon>Bacillati</taxon>
        <taxon>Bacillota</taxon>
        <taxon>Bacilli</taxon>
        <taxon>Lactobacillales</taxon>
        <taxon>Enterococcaceae</taxon>
        <taxon>Enterococcus</taxon>
    </lineage>
</organism>
<keyword evidence="2" id="KW-1133">Transmembrane helix</keyword>
<dbReference type="RefSeq" id="WP_010750985.1">
    <property type="nucleotide sequence ID" value="NZ_BJWF01000001.1"/>
</dbReference>
<proteinExistence type="predicted"/>
<accession>A0A1V8YFP0</accession>
<evidence type="ECO:0000256" key="2">
    <source>
        <dbReference type="SAM" id="Phobius"/>
    </source>
</evidence>
<feature type="transmembrane region" description="Helical" evidence="2">
    <location>
        <begin position="30"/>
        <end position="49"/>
    </location>
</feature>
<name>A0A1V8YFP0_9ENTE</name>
<reference evidence="3 6" key="2">
    <citation type="submission" date="2019-07" db="EMBL/GenBank/DDBJ databases">
        <title>Whole genome shotgun sequence of Enterococcus villorum NBRC 100699.</title>
        <authorList>
            <person name="Hosoyama A."/>
            <person name="Uohara A."/>
            <person name="Ohji S."/>
            <person name="Ichikawa N."/>
        </authorList>
    </citation>
    <scope>NUCLEOTIDE SEQUENCE [LARGE SCALE GENOMIC DNA]</scope>
    <source>
        <strain evidence="3 6">NBRC 100699</strain>
    </source>
</reference>
<evidence type="ECO:0000313" key="4">
    <source>
        <dbReference type="EMBL" id="OQO71421.1"/>
    </source>
</evidence>
<protein>
    <submittedName>
        <fullName evidence="4">Uncharacterized protein</fullName>
    </submittedName>
</protein>